<evidence type="ECO:0000313" key="2">
    <source>
        <dbReference type="EMBL" id="ETO00795.1"/>
    </source>
</evidence>
<gene>
    <name evidence="2" type="ORF">RFI_36645</name>
</gene>
<organism evidence="2 3">
    <name type="scientific">Reticulomyxa filosa</name>
    <dbReference type="NCBI Taxonomy" id="46433"/>
    <lineage>
        <taxon>Eukaryota</taxon>
        <taxon>Sar</taxon>
        <taxon>Rhizaria</taxon>
        <taxon>Retaria</taxon>
        <taxon>Foraminifera</taxon>
        <taxon>Monothalamids</taxon>
        <taxon>Reticulomyxidae</taxon>
        <taxon>Reticulomyxa</taxon>
    </lineage>
</organism>
<evidence type="ECO:0000313" key="3">
    <source>
        <dbReference type="Proteomes" id="UP000023152"/>
    </source>
</evidence>
<proteinExistence type="predicted"/>
<keyword evidence="3" id="KW-1185">Reference proteome</keyword>
<protein>
    <submittedName>
        <fullName evidence="2">Uncharacterized protein</fullName>
    </submittedName>
</protein>
<sequence length="155" mass="17472">MDDAVTLIKKALQLRKELPVATITDETLAKKLVENKGNLELTKKQLNNLIDHLIKKKEVYKGILINKQTKRNKGNFKAVGKFARQMSTLKKMFGDTVSDEALLDTMEKYEGDVELVVDELVWASEAIDAVADEENKEDVDFSAEVFVNDPIDSND</sequence>
<dbReference type="EMBL" id="ASPP01040030">
    <property type="protein sequence ID" value="ETO00795.1"/>
    <property type="molecule type" value="Genomic_DNA"/>
</dbReference>
<dbReference type="AlphaFoldDB" id="X6LJA2"/>
<feature type="coiled-coil region" evidence="1">
    <location>
        <begin position="29"/>
        <end position="56"/>
    </location>
</feature>
<accession>X6LJA2</accession>
<name>X6LJA2_RETFI</name>
<dbReference type="Proteomes" id="UP000023152">
    <property type="component" value="Unassembled WGS sequence"/>
</dbReference>
<dbReference type="CDD" id="cd14279">
    <property type="entry name" value="CUE"/>
    <property type="match status" value="1"/>
</dbReference>
<keyword evidence="1" id="KW-0175">Coiled coil</keyword>
<comment type="caution">
    <text evidence="2">The sequence shown here is derived from an EMBL/GenBank/DDBJ whole genome shotgun (WGS) entry which is preliminary data.</text>
</comment>
<reference evidence="2 3" key="1">
    <citation type="journal article" date="2013" name="Curr. Biol.">
        <title>The Genome of the Foraminiferan Reticulomyxa filosa.</title>
        <authorList>
            <person name="Glockner G."/>
            <person name="Hulsmann N."/>
            <person name="Schleicher M."/>
            <person name="Noegel A.A."/>
            <person name="Eichinger L."/>
            <person name="Gallinger C."/>
            <person name="Pawlowski J."/>
            <person name="Sierra R."/>
            <person name="Euteneuer U."/>
            <person name="Pillet L."/>
            <person name="Moustafa A."/>
            <person name="Platzer M."/>
            <person name="Groth M."/>
            <person name="Szafranski K."/>
            <person name="Schliwa M."/>
        </authorList>
    </citation>
    <scope>NUCLEOTIDE SEQUENCE [LARGE SCALE GENOMIC DNA]</scope>
</reference>
<evidence type="ECO:0000256" key="1">
    <source>
        <dbReference type="SAM" id="Coils"/>
    </source>
</evidence>